<keyword evidence="1" id="KW-1133">Transmembrane helix</keyword>
<evidence type="ECO:0000259" key="2">
    <source>
        <dbReference type="Pfam" id="PF03779"/>
    </source>
</evidence>
<sequence>MALKIDQKSGWQDWANIVLAVLLFTTPWVFQFAGSAEGAGVTETTGVPAAAWNAWVSALVVAALAVAALLRFAEWEEWLNAAVGIWLVVSPWLLGYVALAEAMWSAIVLGALIAISSSWKALETRSGGWRATA</sequence>
<keyword evidence="1" id="KW-0812">Transmembrane</keyword>
<dbReference type="AlphaFoldDB" id="A0A154W1B2"/>
<name>A0A154W1B2_9PROT</name>
<dbReference type="RefSeq" id="WP_067556837.1">
    <property type="nucleotide sequence ID" value="NZ_LPXN01000116.1"/>
</dbReference>
<dbReference type="STRING" id="580166.AUP43_02085"/>
<organism evidence="3 4">
    <name type="scientific">Oceanibaculum pacificum</name>
    <dbReference type="NCBI Taxonomy" id="580166"/>
    <lineage>
        <taxon>Bacteria</taxon>
        <taxon>Pseudomonadati</taxon>
        <taxon>Pseudomonadota</taxon>
        <taxon>Alphaproteobacteria</taxon>
        <taxon>Rhodospirillales</taxon>
        <taxon>Oceanibaculaceae</taxon>
        <taxon>Oceanibaculum</taxon>
    </lineage>
</organism>
<feature type="domain" description="SPW repeat-containing integral membrane" evidence="2">
    <location>
        <begin position="11"/>
        <end position="116"/>
    </location>
</feature>
<keyword evidence="1" id="KW-0472">Membrane</keyword>
<reference evidence="3 4" key="1">
    <citation type="submission" date="2015-12" db="EMBL/GenBank/DDBJ databases">
        <title>Genome sequence of Oceanibaculum pacificum MCCC 1A02656.</title>
        <authorList>
            <person name="Lu L."/>
            <person name="Lai Q."/>
            <person name="Shao Z."/>
            <person name="Qian P."/>
        </authorList>
    </citation>
    <scope>NUCLEOTIDE SEQUENCE [LARGE SCALE GENOMIC DNA]</scope>
    <source>
        <strain evidence="3 4">MCCC 1A02656</strain>
    </source>
</reference>
<dbReference type="EMBL" id="LPXN01000116">
    <property type="protein sequence ID" value="KZD07335.1"/>
    <property type="molecule type" value="Genomic_DNA"/>
</dbReference>
<evidence type="ECO:0000313" key="4">
    <source>
        <dbReference type="Proteomes" id="UP000076400"/>
    </source>
</evidence>
<dbReference type="InterPro" id="IPR005530">
    <property type="entry name" value="SPW"/>
</dbReference>
<feature type="transmembrane region" description="Helical" evidence="1">
    <location>
        <begin position="78"/>
        <end position="97"/>
    </location>
</feature>
<dbReference type="OrthoDB" id="166183at2"/>
<evidence type="ECO:0000256" key="1">
    <source>
        <dbReference type="SAM" id="Phobius"/>
    </source>
</evidence>
<proteinExistence type="predicted"/>
<feature type="transmembrane region" description="Helical" evidence="1">
    <location>
        <begin position="103"/>
        <end position="122"/>
    </location>
</feature>
<comment type="caution">
    <text evidence="3">The sequence shown here is derived from an EMBL/GenBank/DDBJ whole genome shotgun (WGS) entry which is preliminary data.</text>
</comment>
<feature type="transmembrane region" description="Helical" evidence="1">
    <location>
        <begin position="50"/>
        <end position="71"/>
    </location>
</feature>
<protein>
    <recommendedName>
        <fullName evidence="2">SPW repeat-containing integral membrane domain-containing protein</fullName>
    </recommendedName>
</protein>
<evidence type="ECO:0000313" key="3">
    <source>
        <dbReference type="EMBL" id="KZD07335.1"/>
    </source>
</evidence>
<feature type="transmembrane region" description="Helical" evidence="1">
    <location>
        <begin position="12"/>
        <end position="30"/>
    </location>
</feature>
<dbReference type="Pfam" id="PF03779">
    <property type="entry name" value="SPW"/>
    <property type="match status" value="1"/>
</dbReference>
<keyword evidence="4" id="KW-1185">Reference proteome</keyword>
<dbReference type="Proteomes" id="UP000076400">
    <property type="component" value="Unassembled WGS sequence"/>
</dbReference>
<accession>A0A154W1B2</accession>
<gene>
    <name evidence="3" type="ORF">AUP43_02085</name>
</gene>